<evidence type="ECO:0008006" key="7">
    <source>
        <dbReference type="Google" id="ProtNLM"/>
    </source>
</evidence>
<dbReference type="CDD" id="cd22967">
    <property type="entry name" value="DD_AK7"/>
    <property type="match status" value="1"/>
</dbReference>
<dbReference type="Proteomes" id="UP001431783">
    <property type="component" value="Unassembled WGS sequence"/>
</dbReference>
<dbReference type="InterPro" id="IPR000850">
    <property type="entry name" value="Adenylat/UMP-CMP_kin"/>
</dbReference>
<dbReference type="PANTHER" id="PTHR23359">
    <property type="entry name" value="NUCLEOTIDE KINASE"/>
    <property type="match status" value="1"/>
</dbReference>
<feature type="coiled-coil region" evidence="4">
    <location>
        <begin position="682"/>
        <end position="724"/>
    </location>
</feature>
<evidence type="ECO:0000313" key="6">
    <source>
        <dbReference type="Proteomes" id="UP001431783"/>
    </source>
</evidence>
<dbReference type="EMBL" id="JARQZJ010000032">
    <property type="protein sequence ID" value="KAK9874968.1"/>
    <property type="molecule type" value="Genomic_DNA"/>
</dbReference>
<organism evidence="5 6">
    <name type="scientific">Henosepilachna vigintioctopunctata</name>
    <dbReference type="NCBI Taxonomy" id="420089"/>
    <lineage>
        <taxon>Eukaryota</taxon>
        <taxon>Metazoa</taxon>
        <taxon>Ecdysozoa</taxon>
        <taxon>Arthropoda</taxon>
        <taxon>Hexapoda</taxon>
        <taxon>Insecta</taxon>
        <taxon>Pterygota</taxon>
        <taxon>Neoptera</taxon>
        <taxon>Endopterygota</taxon>
        <taxon>Coleoptera</taxon>
        <taxon>Polyphaga</taxon>
        <taxon>Cucujiformia</taxon>
        <taxon>Coccinelloidea</taxon>
        <taxon>Coccinellidae</taxon>
        <taxon>Epilachninae</taxon>
        <taxon>Epilachnini</taxon>
        <taxon>Henosepilachna</taxon>
    </lineage>
</organism>
<reference evidence="5 6" key="1">
    <citation type="submission" date="2023-03" db="EMBL/GenBank/DDBJ databases">
        <title>Genome insight into feeding habits of ladybird beetles.</title>
        <authorList>
            <person name="Li H.-S."/>
            <person name="Huang Y.-H."/>
            <person name="Pang H."/>
        </authorList>
    </citation>
    <scope>NUCLEOTIDE SEQUENCE [LARGE SCALE GENOMIC DNA]</scope>
    <source>
        <strain evidence="5">SYSU_2023b</strain>
        <tissue evidence="5">Whole body</tissue>
    </source>
</reference>
<dbReference type="SUPFAM" id="SSF52540">
    <property type="entry name" value="P-loop containing nucleoside triphosphate hydrolases"/>
    <property type="match status" value="1"/>
</dbReference>
<dbReference type="InterPro" id="IPR047499">
    <property type="entry name" value="DD_AK7"/>
</dbReference>
<comment type="caution">
    <text evidence="5">The sequence shown here is derived from an EMBL/GenBank/DDBJ whole genome shotgun (WGS) entry which is preliminary data.</text>
</comment>
<dbReference type="GO" id="GO:0006139">
    <property type="term" value="P:nucleobase-containing compound metabolic process"/>
    <property type="evidence" value="ECO:0007669"/>
    <property type="project" value="InterPro"/>
</dbReference>
<dbReference type="Pfam" id="PF00406">
    <property type="entry name" value="ADK"/>
    <property type="match status" value="1"/>
</dbReference>
<dbReference type="Gene3D" id="1.20.890.10">
    <property type="entry name" value="cAMP-dependent protein kinase regulatory subunit, dimerization-anchoring domain"/>
    <property type="match status" value="1"/>
</dbReference>
<evidence type="ECO:0000256" key="3">
    <source>
        <dbReference type="ARBA" id="ARBA00022777"/>
    </source>
</evidence>
<accession>A0AAW1U2U3</accession>
<dbReference type="GO" id="GO:0005524">
    <property type="term" value="F:ATP binding"/>
    <property type="evidence" value="ECO:0007669"/>
    <property type="project" value="InterPro"/>
</dbReference>
<evidence type="ECO:0000256" key="4">
    <source>
        <dbReference type="SAM" id="Coils"/>
    </source>
</evidence>
<dbReference type="Pfam" id="PF05186">
    <property type="entry name" value="Dpy-30"/>
    <property type="match status" value="1"/>
</dbReference>
<dbReference type="AlphaFoldDB" id="A0AAW1U2U3"/>
<evidence type="ECO:0000256" key="2">
    <source>
        <dbReference type="ARBA" id="ARBA00022741"/>
    </source>
</evidence>
<protein>
    <recommendedName>
        <fullName evidence="7">Adenylate kinase 7</fullName>
    </recommendedName>
</protein>
<proteinExistence type="predicted"/>
<name>A0AAW1U2U3_9CUCU</name>
<dbReference type="Gene3D" id="3.40.50.300">
    <property type="entry name" value="P-loop containing nucleotide triphosphate hydrolases"/>
    <property type="match status" value="1"/>
</dbReference>
<keyword evidence="6" id="KW-1185">Reference proteome</keyword>
<gene>
    <name evidence="5" type="ORF">WA026_005783</name>
</gene>
<evidence type="ECO:0000256" key="1">
    <source>
        <dbReference type="ARBA" id="ARBA00022679"/>
    </source>
</evidence>
<dbReference type="InterPro" id="IPR036291">
    <property type="entry name" value="NAD(P)-bd_dom_sf"/>
</dbReference>
<sequence>MSSKTDSEEVLKTVQTTSEKLGDETFSFVPHRVFMNHVDAYNSKYIASNLADQYYGEKKKDQYMQMSGEGADMRGEDFKMEVPDERNKYEIIGTLSTVISKKTEDISYTIAENSTNFMEEIKNCGTIIYDITRNKSEIPKAIDALKFLISTYDEIKDLGPKTYKNHPKTQTFILISTIMTWAKTKNKFSEGASPFTDAQYRRRKSHPDYVDHIACEREVMALGKKHKTKLKIFVLASGFTYGYEEESLDLFFKLAWLNSQHLPVFGMGTNRIPLIHVTDLARVVTRLVMHPPSNISYILAVEPVSSKLKKIVESISKGLGKGYIQEVHSLEEALRIDGVDKKFFDQFSVNLNMQPAFILESLPFDWQYETGLPANISRVIEEFKESRELTPFKIMMHGPPCSGKTRLAKRICEKYGLHYISVKTLIDETLQMLRDNITEAKIKMKLKQERELEKMLAMEEEEEDQDMEEEELEEEEEVIDIEEWEEQIRDIETSLSSSENNKLPDEQVINLLKTFLQYNICQNQGFVLDGFPKTMQQVQELFGGTSLDEEENIEEEDADEEDKIAAITNSKFMPEFVFSLQAPDSVLCERIKKLQEKDIEGTHYTEEHMKRRIENFREINTEDDTILNFFDEMEVHPILIDVTTDESENMDAIFQTICNILGKPVTFGESLEDKLKASIESELEKKRQIEMLEAQKKAEELEAIENYREKMANWTETLEQLQIEEEKVIVAESEPLRKYLMQFIFPTLTKALMEVVKIKPDDPVDYVAEYLFKINPEGRLFDPSYSENGQRLLEICKQASSTMNI</sequence>
<feature type="coiled-coil region" evidence="4">
    <location>
        <begin position="430"/>
        <end position="501"/>
    </location>
</feature>
<keyword evidence="3" id="KW-0418">Kinase</keyword>
<evidence type="ECO:0000313" key="5">
    <source>
        <dbReference type="EMBL" id="KAK9874968.1"/>
    </source>
</evidence>
<keyword evidence="4" id="KW-0175">Coiled coil</keyword>
<keyword evidence="2" id="KW-0547">Nucleotide-binding</keyword>
<dbReference type="Gene3D" id="3.40.50.720">
    <property type="entry name" value="NAD(P)-binding Rossmann-like Domain"/>
    <property type="match status" value="1"/>
</dbReference>
<dbReference type="InterPro" id="IPR027417">
    <property type="entry name" value="P-loop_NTPase"/>
</dbReference>
<dbReference type="InterPro" id="IPR007858">
    <property type="entry name" value="Dpy-30_motif"/>
</dbReference>
<dbReference type="SUPFAM" id="SSF51735">
    <property type="entry name" value="NAD(P)-binding Rossmann-fold domains"/>
    <property type="match status" value="1"/>
</dbReference>
<dbReference type="GO" id="GO:0019205">
    <property type="term" value="F:nucleobase-containing compound kinase activity"/>
    <property type="evidence" value="ECO:0007669"/>
    <property type="project" value="InterPro"/>
</dbReference>
<keyword evidence="1" id="KW-0808">Transferase</keyword>